<dbReference type="EMBL" id="UZAI01000614">
    <property type="protein sequence ID" value="VDO54889.1"/>
    <property type="molecule type" value="Genomic_DNA"/>
</dbReference>
<dbReference type="STRING" id="48269.A0A183LF61"/>
<keyword evidence="2" id="KW-1185">Reference proteome</keyword>
<evidence type="ECO:0000313" key="1">
    <source>
        <dbReference type="EMBL" id="VDO54889.1"/>
    </source>
</evidence>
<reference evidence="1 2" key="1">
    <citation type="submission" date="2018-11" db="EMBL/GenBank/DDBJ databases">
        <authorList>
            <consortium name="Pathogen Informatics"/>
        </authorList>
    </citation>
    <scope>NUCLEOTIDE SEQUENCE [LARGE SCALE GENOMIC DNA]</scope>
    <source>
        <strain evidence="1 2">Zambia</strain>
    </source>
</reference>
<name>A0A183LF61_9TREM</name>
<dbReference type="InterPro" id="IPR040463">
    <property type="entry name" value="BAP29/BAP31_N"/>
</dbReference>
<gene>
    <name evidence="1" type="ORF">SMRZ_LOCUS2436</name>
</gene>
<dbReference type="Proteomes" id="UP000277204">
    <property type="component" value="Unassembled WGS sequence"/>
</dbReference>
<proteinExistence type="predicted"/>
<organism evidence="1 2">
    <name type="scientific">Schistosoma margrebowiei</name>
    <dbReference type="NCBI Taxonomy" id="48269"/>
    <lineage>
        <taxon>Eukaryota</taxon>
        <taxon>Metazoa</taxon>
        <taxon>Spiralia</taxon>
        <taxon>Lophotrochozoa</taxon>
        <taxon>Platyhelminthes</taxon>
        <taxon>Trematoda</taxon>
        <taxon>Digenea</taxon>
        <taxon>Strigeidida</taxon>
        <taxon>Schistosomatoidea</taxon>
        <taxon>Schistosomatidae</taxon>
        <taxon>Schistosoma</taxon>
    </lineage>
</organism>
<protein>
    <submittedName>
        <fullName evidence="1">Uncharacterized protein</fullName>
    </submittedName>
</protein>
<dbReference type="Pfam" id="PF05529">
    <property type="entry name" value="Bap31"/>
    <property type="match status" value="1"/>
</dbReference>
<accession>A0A183LF61</accession>
<sequence length="64" mass="7667">MLWHIVVTFLYSEMFVVLLMILPFFSSQTWSKFFKFSIIQKISEKSSFYFRLFLVMLVCVLAGK</sequence>
<dbReference type="AlphaFoldDB" id="A0A183LF61"/>
<evidence type="ECO:0000313" key="2">
    <source>
        <dbReference type="Proteomes" id="UP000277204"/>
    </source>
</evidence>